<gene>
    <name evidence="1" type="ORF">GGQ61_001032</name>
</gene>
<dbReference type="PANTHER" id="PTHR43434:SF13">
    <property type="entry name" value="PHOSPHOGLYCOLATE PHOSPHATASE"/>
    <property type="match status" value="1"/>
</dbReference>
<dbReference type="InterPro" id="IPR023214">
    <property type="entry name" value="HAD_sf"/>
</dbReference>
<protein>
    <submittedName>
        <fullName evidence="1">Phosphoglycolate phosphatase</fullName>
        <ecNumber evidence="1">3.1.3.18</ecNumber>
    </submittedName>
</protein>
<dbReference type="PANTHER" id="PTHR43434">
    <property type="entry name" value="PHOSPHOGLYCOLATE PHOSPHATASE"/>
    <property type="match status" value="1"/>
</dbReference>
<dbReference type="EC" id="3.1.3.18" evidence="1"/>
<dbReference type="RefSeq" id="WP_183770298.1">
    <property type="nucleotide sequence ID" value="NZ_JACIDK010000001.1"/>
</dbReference>
<dbReference type="Proteomes" id="UP000530564">
    <property type="component" value="Unassembled WGS sequence"/>
</dbReference>
<dbReference type="InterPro" id="IPR050155">
    <property type="entry name" value="HAD-like_hydrolase_sf"/>
</dbReference>
<proteinExistence type="predicted"/>
<evidence type="ECO:0000313" key="2">
    <source>
        <dbReference type="Proteomes" id="UP000530564"/>
    </source>
</evidence>
<dbReference type="EMBL" id="JACIDK010000001">
    <property type="protein sequence ID" value="MBB3890335.1"/>
    <property type="molecule type" value="Genomic_DNA"/>
</dbReference>
<dbReference type="SUPFAM" id="SSF56784">
    <property type="entry name" value="HAD-like"/>
    <property type="match status" value="1"/>
</dbReference>
<dbReference type="SFLD" id="SFLDS00003">
    <property type="entry name" value="Haloacid_Dehalogenase"/>
    <property type="match status" value="1"/>
</dbReference>
<dbReference type="GO" id="GO:0006281">
    <property type="term" value="P:DNA repair"/>
    <property type="evidence" value="ECO:0007669"/>
    <property type="project" value="TreeGrafter"/>
</dbReference>
<dbReference type="Gene3D" id="3.40.50.1000">
    <property type="entry name" value="HAD superfamily/HAD-like"/>
    <property type="match status" value="1"/>
</dbReference>
<comment type="caution">
    <text evidence="1">The sequence shown here is derived from an EMBL/GenBank/DDBJ whole genome shotgun (WGS) entry which is preliminary data.</text>
</comment>
<organism evidence="1 2">
    <name type="scientific">Phenylobacterium haematophilum</name>
    <dbReference type="NCBI Taxonomy" id="98513"/>
    <lineage>
        <taxon>Bacteria</taxon>
        <taxon>Pseudomonadati</taxon>
        <taxon>Pseudomonadota</taxon>
        <taxon>Alphaproteobacteria</taxon>
        <taxon>Caulobacterales</taxon>
        <taxon>Caulobacteraceae</taxon>
        <taxon>Phenylobacterium</taxon>
    </lineage>
</organism>
<dbReference type="Pfam" id="PF13419">
    <property type="entry name" value="HAD_2"/>
    <property type="match status" value="1"/>
</dbReference>
<dbReference type="InterPro" id="IPR023198">
    <property type="entry name" value="PGP-like_dom2"/>
</dbReference>
<reference evidence="1 2" key="1">
    <citation type="submission" date="2020-08" db="EMBL/GenBank/DDBJ databases">
        <title>Genomic Encyclopedia of Type Strains, Phase IV (KMG-IV): sequencing the most valuable type-strain genomes for metagenomic binning, comparative biology and taxonomic classification.</title>
        <authorList>
            <person name="Goeker M."/>
        </authorList>
    </citation>
    <scope>NUCLEOTIDE SEQUENCE [LARGE SCALE GENOMIC DNA]</scope>
    <source>
        <strain evidence="1 2">DSM 21793</strain>
    </source>
</reference>
<dbReference type="SFLD" id="SFLDG01129">
    <property type="entry name" value="C1.5:_HAD__Beta-PGM__Phosphata"/>
    <property type="match status" value="1"/>
</dbReference>
<dbReference type="AlphaFoldDB" id="A0A839ZV48"/>
<dbReference type="GO" id="GO:0008967">
    <property type="term" value="F:phosphoglycolate phosphatase activity"/>
    <property type="evidence" value="ECO:0007669"/>
    <property type="project" value="UniProtKB-EC"/>
</dbReference>
<accession>A0A839ZV48</accession>
<dbReference type="GO" id="GO:0005829">
    <property type="term" value="C:cytosol"/>
    <property type="evidence" value="ECO:0007669"/>
    <property type="project" value="TreeGrafter"/>
</dbReference>
<dbReference type="InterPro" id="IPR036412">
    <property type="entry name" value="HAD-like_sf"/>
</dbReference>
<dbReference type="InterPro" id="IPR041492">
    <property type="entry name" value="HAD_2"/>
</dbReference>
<dbReference type="Gene3D" id="1.10.150.240">
    <property type="entry name" value="Putative phosphatase, domain 2"/>
    <property type="match status" value="1"/>
</dbReference>
<sequence length="212" mass="22796">MGYRLIIFDFDGTLADSAAWFAGALNGVARRYGFREIDLAEMARLRGRPNREIMQALKVSPWKLPFIAAHIRKLAAEAAPSIDLFPGVADMLRRLSARGVKVAIVSSNSEAVVRRVLGPELAGLVAHYGCGASIFGKAAKFRQVIRAAGVADADVLSVGDEVRDIEAARKVRLAAGAVTWGYATPEILQAQRPSAMFETTDDVLREAGLCGI</sequence>
<keyword evidence="1" id="KW-0378">Hydrolase</keyword>
<evidence type="ECO:0000313" key="1">
    <source>
        <dbReference type="EMBL" id="MBB3890335.1"/>
    </source>
</evidence>
<name>A0A839ZV48_9CAUL</name>
<keyword evidence="2" id="KW-1185">Reference proteome</keyword>